<comment type="caution">
    <text evidence="2">The sequence shown here is derived from an EMBL/GenBank/DDBJ whole genome shotgun (WGS) entry which is preliminary data.</text>
</comment>
<feature type="compositionally biased region" description="Acidic residues" evidence="1">
    <location>
        <begin position="175"/>
        <end position="190"/>
    </location>
</feature>
<protein>
    <submittedName>
        <fullName evidence="2">Uncharacterized protein</fullName>
    </submittedName>
</protein>
<sequence>MKAVECLFVKWGVRRPLGTDAFSEETFSNASRRAHAGKRRPSHAILPLTQCLSRQRGETRGQHEEAAGENSSKFSAEEMRKLVEVTLFAVRQPLGTRLQYILAVNFSLPADYKLFVERGWCREEPKRREARREEAREGGGKEVLSIRCRRVRRERLEGESERQRVSVNGFVRFQEEEEEEGEGKEGEEDKEEKKSGGRGGGAKVIPERVRPRVEGGERGERSRSWYGRPRGRFRIPDPGSSVGRSRSRREDVSVGLRDAEPAWLRLLLME</sequence>
<evidence type="ECO:0000256" key="1">
    <source>
        <dbReference type="SAM" id="MobiDB-lite"/>
    </source>
</evidence>
<dbReference type="Proteomes" id="UP001487740">
    <property type="component" value="Unassembled WGS sequence"/>
</dbReference>
<dbReference type="EMBL" id="JARAKH010000038">
    <property type="protein sequence ID" value="KAK8383041.1"/>
    <property type="molecule type" value="Genomic_DNA"/>
</dbReference>
<organism evidence="2 3">
    <name type="scientific">Scylla paramamosain</name>
    <name type="common">Mud crab</name>
    <dbReference type="NCBI Taxonomy" id="85552"/>
    <lineage>
        <taxon>Eukaryota</taxon>
        <taxon>Metazoa</taxon>
        <taxon>Ecdysozoa</taxon>
        <taxon>Arthropoda</taxon>
        <taxon>Crustacea</taxon>
        <taxon>Multicrustacea</taxon>
        <taxon>Malacostraca</taxon>
        <taxon>Eumalacostraca</taxon>
        <taxon>Eucarida</taxon>
        <taxon>Decapoda</taxon>
        <taxon>Pleocyemata</taxon>
        <taxon>Brachyura</taxon>
        <taxon>Eubrachyura</taxon>
        <taxon>Portunoidea</taxon>
        <taxon>Portunidae</taxon>
        <taxon>Portuninae</taxon>
        <taxon>Scylla</taxon>
    </lineage>
</organism>
<dbReference type="EMBL" id="JARAKH010000038">
    <property type="protein sequence ID" value="KAK8383040.1"/>
    <property type="molecule type" value="Genomic_DNA"/>
</dbReference>
<dbReference type="EMBL" id="JARAKH010000038">
    <property type="protein sequence ID" value="KAK8383042.1"/>
    <property type="molecule type" value="Genomic_DNA"/>
</dbReference>
<feature type="compositionally biased region" description="Basic and acidic residues" evidence="1">
    <location>
        <begin position="205"/>
        <end position="223"/>
    </location>
</feature>
<evidence type="ECO:0000313" key="3">
    <source>
        <dbReference type="Proteomes" id="UP001487740"/>
    </source>
</evidence>
<evidence type="ECO:0000313" key="2">
    <source>
        <dbReference type="EMBL" id="KAK8383044.1"/>
    </source>
</evidence>
<dbReference type="EMBL" id="JARAKH010000038">
    <property type="protein sequence ID" value="KAK8383044.1"/>
    <property type="molecule type" value="Genomic_DNA"/>
</dbReference>
<reference evidence="2 3" key="1">
    <citation type="submission" date="2023-03" db="EMBL/GenBank/DDBJ databases">
        <title>High-quality genome of Scylla paramamosain provides insights in environmental adaptation.</title>
        <authorList>
            <person name="Zhang L."/>
        </authorList>
    </citation>
    <scope>NUCLEOTIDE SEQUENCE [LARGE SCALE GENOMIC DNA]</scope>
    <source>
        <strain evidence="2">LZ_2023a</strain>
        <tissue evidence="2">Muscle</tissue>
    </source>
</reference>
<name>A0AAW0T5Y3_SCYPA</name>
<gene>
    <name evidence="2" type="ORF">O3P69_011512</name>
</gene>
<dbReference type="EMBL" id="JARAKH010000038">
    <property type="protein sequence ID" value="KAK8383043.1"/>
    <property type="molecule type" value="Genomic_DNA"/>
</dbReference>
<dbReference type="AlphaFoldDB" id="A0AAW0T5Y3"/>
<feature type="region of interest" description="Disordered" evidence="1">
    <location>
        <begin position="175"/>
        <end position="255"/>
    </location>
</feature>
<accession>A0AAW0T5Y3</accession>
<proteinExistence type="predicted"/>
<keyword evidence="3" id="KW-1185">Reference proteome</keyword>